<proteinExistence type="predicted"/>
<keyword evidence="1" id="KW-0067">ATP-binding</keyword>
<protein>
    <submittedName>
        <fullName evidence="1">ABC transporter ATP-binding protein</fullName>
    </submittedName>
</protein>
<dbReference type="EMBL" id="CABDVU010000001">
    <property type="protein sequence ID" value="VTN15227.1"/>
    <property type="molecule type" value="Genomic_DNA"/>
</dbReference>
<gene>
    <name evidence="1" type="ORF">NCTC9185_07312</name>
</gene>
<name>A0A4U9DAR8_RAOTE</name>
<evidence type="ECO:0000313" key="1">
    <source>
        <dbReference type="EMBL" id="VTN15227.1"/>
    </source>
</evidence>
<accession>A0A4U9DAR8</accession>
<dbReference type="GO" id="GO:0005524">
    <property type="term" value="F:ATP binding"/>
    <property type="evidence" value="ECO:0007669"/>
    <property type="project" value="UniProtKB-KW"/>
</dbReference>
<dbReference type="Proteomes" id="UP000339249">
    <property type="component" value="Unassembled WGS sequence"/>
</dbReference>
<organism evidence="1 2">
    <name type="scientific">Raoultella terrigena</name>
    <name type="common">Klebsiella terrigena</name>
    <dbReference type="NCBI Taxonomy" id="577"/>
    <lineage>
        <taxon>Bacteria</taxon>
        <taxon>Pseudomonadati</taxon>
        <taxon>Pseudomonadota</taxon>
        <taxon>Gammaproteobacteria</taxon>
        <taxon>Enterobacterales</taxon>
        <taxon>Enterobacteriaceae</taxon>
        <taxon>Klebsiella/Raoultella group</taxon>
        <taxon>Raoultella</taxon>
    </lineage>
</organism>
<keyword evidence="1" id="KW-0547">Nucleotide-binding</keyword>
<dbReference type="AlphaFoldDB" id="A0A4U9DAR8"/>
<reference evidence="1 2" key="1">
    <citation type="submission" date="2019-04" db="EMBL/GenBank/DDBJ databases">
        <authorList>
            <consortium name="Pathogen Informatics"/>
        </authorList>
    </citation>
    <scope>NUCLEOTIDE SEQUENCE [LARGE SCALE GENOMIC DNA]</scope>
    <source>
        <strain evidence="1 2">NCTC9185</strain>
    </source>
</reference>
<sequence>MATTRRNHAEDFDNDLSVFDWMSQWKQDGDDEQVVRSFLGRLLFSQDDIKKAGKSAVRWRKGPHAVR</sequence>
<evidence type="ECO:0000313" key="2">
    <source>
        <dbReference type="Proteomes" id="UP000339249"/>
    </source>
</evidence>